<dbReference type="eggNOG" id="COG0811">
    <property type="taxonomic scope" value="Bacteria"/>
</dbReference>
<dbReference type="InterPro" id="IPR050790">
    <property type="entry name" value="ExbB/TolQ_transport"/>
</dbReference>
<evidence type="ECO:0000256" key="1">
    <source>
        <dbReference type="ARBA" id="ARBA00004651"/>
    </source>
</evidence>
<dbReference type="EMBL" id="CP005990">
    <property type="protein sequence ID" value="AGY92117.1"/>
    <property type="molecule type" value="Genomic_DNA"/>
</dbReference>
<evidence type="ECO:0000256" key="6">
    <source>
        <dbReference type="ARBA" id="ARBA00022989"/>
    </source>
</evidence>
<feature type="transmembrane region" description="Helical" evidence="9">
    <location>
        <begin position="17"/>
        <end position="37"/>
    </location>
</feature>
<feature type="domain" description="MotA/TolQ/ExbB proton channel" evidence="10">
    <location>
        <begin position="82"/>
        <end position="197"/>
    </location>
</feature>
<evidence type="ECO:0000256" key="4">
    <source>
        <dbReference type="ARBA" id="ARBA00022692"/>
    </source>
</evidence>
<comment type="similarity">
    <text evidence="8">Belongs to the exbB/tolQ family.</text>
</comment>
<evidence type="ECO:0000256" key="8">
    <source>
        <dbReference type="RuleBase" id="RU004057"/>
    </source>
</evidence>
<dbReference type="PANTHER" id="PTHR30625">
    <property type="entry name" value="PROTEIN TOLQ"/>
    <property type="match status" value="1"/>
</dbReference>
<accession>U5T7E5</accession>
<keyword evidence="12" id="KW-1185">Reference proteome</keyword>
<evidence type="ECO:0000256" key="9">
    <source>
        <dbReference type="SAM" id="Phobius"/>
    </source>
</evidence>
<dbReference type="Proteomes" id="UP000017640">
    <property type="component" value="Chromosome"/>
</dbReference>
<evidence type="ECO:0000256" key="2">
    <source>
        <dbReference type="ARBA" id="ARBA00022448"/>
    </source>
</evidence>
<evidence type="ECO:0000256" key="3">
    <source>
        <dbReference type="ARBA" id="ARBA00022475"/>
    </source>
</evidence>
<gene>
    <name evidence="11" type="ORF">SPICUR_05720</name>
</gene>
<evidence type="ECO:0000256" key="5">
    <source>
        <dbReference type="ARBA" id="ARBA00022927"/>
    </source>
</evidence>
<evidence type="ECO:0000313" key="11">
    <source>
        <dbReference type="EMBL" id="AGY92117.1"/>
    </source>
</evidence>
<feature type="transmembrane region" description="Helical" evidence="9">
    <location>
        <begin position="159"/>
        <end position="185"/>
    </location>
</feature>
<dbReference type="AlphaFoldDB" id="U5T7E5"/>
<protein>
    <recommendedName>
        <fullName evidence="10">MotA/TolQ/ExbB proton channel domain-containing protein</fullName>
    </recommendedName>
</protein>
<reference evidence="11 12" key="1">
    <citation type="journal article" date="2013" name="BMC Genomics">
        <title>Genomes of "Spiribacter", a streamlined, successful halophilic bacterium.</title>
        <authorList>
            <person name="Lopez-Perez M."/>
            <person name="Ghai R."/>
            <person name="Leon M.J."/>
            <person name="Rodriguez-Olmos A."/>
            <person name="Copa-Patino J.L."/>
            <person name="Soliveri J."/>
            <person name="Sanchez-Porro C."/>
            <person name="Ventosa A."/>
            <person name="Rodriguez-Valera F."/>
        </authorList>
    </citation>
    <scope>NUCLEOTIDE SEQUENCE [LARGE SCALE GENOMIC DNA]</scope>
    <source>
        <strain evidence="11 12">UAH-SP71</strain>
    </source>
</reference>
<evidence type="ECO:0000313" key="12">
    <source>
        <dbReference type="Proteomes" id="UP000017640"/>
    </source>
</evidence>
<sequence>MTAIDRFIALYSVGGPVIAILVAMSVIALGIVIAKFGQFAFTRSHRLAAARAAVSAFTSGDPSRASDLARTAGTPVARLAGRAIDGLRDSTTDEARLREEIARLGNDQLRALRGGLRPLELIASLAPLLGLLGTVLGMIDAFQALENSRSGVDPAVLSAGIWQALSTTAVGLAVAIPAVAAVSWIEARIQRLGEEMDSLITQIFTQRPAPAQNRSEP</sequence>
<dbReference type="STRING" id="1335757.SPICUR_05720"/>
<keyword evidence="4 9" id="KW-0812">Transmembrane</keyword>
<organism evidence="11 12">
    <name type="scientific">Spiribacter curvatus</name>
    <dbReference type="NCBI Taxonomy" id="1335757"/>
    <lineage>
        <taxon>Bacteria</taxon>
        <taxon>Pseudomonadati</taxon>
        <taxon>Pseudomonadota</taxon>
        <taxon>Gammaproteobacteria</taxon>
        <taxon>Chromatiales</taxon>
        <taxon>Ectothiorhodospiraceae</taxon>
        <taxon>Spiribacter</taxon>
    </lineage>
</organism>
<proteinExistence type="inferred from homology"/>
<keyword evidence="3" id="KW-1003">Cell membrane</keyword>
<evidence type="ECO:0000256" key="7">
    <source>
        <dbReference type="ARBA" id="ARBA00023136"/>
    </source>
</evidence>
<dbReference type="PANTHER" id="PTHR30625:SF15">
    <property type="entry name" value="BIOPOLYMER TRANSPORT PROTEIN EXBB"/>
    <property type="match status" value="1"/>
</dbReference>
<dbReference type="Pfam" id="PF01618">
    <property type="entry name" value="MotA_ExbB"/>
    <property type="match status" value="1"/>
</dbReference>
<dbReference type="HOGENOM" id="CLU_053325_4_2_6"/>
<dbReference type="RefSeq" id="WP_023366959.1">
    <property type="nucleotide sequence ID" value="NC_022664.1"/>
</dbReference>
<keyword evidence="6 9" id="KW-1133">Transmembrane helix</keyword>
<keyword evidence="7 9" id="KW-0472">Membrane</keyword>
<dbReference type="GO" id="GO:0017038">
    <property type="term" value="P:protein import"/>
    <property type="evidence" value="ECO:0007669"/>
    <property type="project" value="TreeGrafter"/>
</dbReference>
<dbReference type="OrthoDB" id="4045at2"/>
<keyword evidence="2 8" id="KW-0813">Transport</keyword>
<dbReference type="KEGG" id="spiu:SPICUR_05720"/>
<dbReference type="InterPro" id="IPR002898">
    <property type="entry name" value="MotA_ExbB_proton_chnl"/>
</dbReference>
<dbReference type="GO" id="GO:0005886">
    <property type="term" value="C:plasma membrane"/>
    <property type="evidence" value="ECO:0007669"/>
    <property type="project" value="UniProtKB-SubCell"/>
</dbReference>
<comment type="subcellular location">
    <subcellularLocation>
        <location evidence="1">Cell membrane</location>
        <topology evidence="1">Multi-pass membrane protein</topology>
    </subcellularLocation>
    <subcellularLocation>
        <location evidence="8">Membrane</location>
        <topology evidence="8">Multi-pass membrane protein</topology>
    </subcellularLocation>
</comment>
<keyword evidence="5 8" id="KW-0653">Protein transport</keyword>
<name>U5T7E5_9GAMM</name>
<evidence type="ECO:0000259" key="10">
    <source>
        <dbReference type="Pfam" id="PF01618"/>
    </source>
</evidence>
<feature type="transmembrane region" description="Helical" evidence="9">
    <location>
        <begin position="119"/>
        <end position="139"/>
    </location>
</feature>